<dbReference type="GeneID" id="111123200"/>
<dbReference type="Proteomes" id="UP000694844">
    <property type="component" value="Chromosome 3"/>
</dbReference>
<dbReference type="PANTHER" id="PTHR12849">
    <property type="entry name" value="RNA LARIAT DEBRANCHING ENZYME"/>
    <property type="match status" value="1"/>
</dbReference>
<evidence type="ECO:0000313" key="15">
    <source>
        <dbReference type="Proteomes" id="UP000694844"/>
    </source>
</evidence>
<keyword evidence="10" id="KW-0408">Iron</keyword>
<dbReference type="PANTHER" id="PTHR12849:SF0">
    <property type="entry name" value="LARIAT DEBRANCHING ENZYME"/>
    <property type="match status" value="1"/>
</dbReference>
<name>A0A8B8CYW3_CRAVI</name>
<dbReference type="SUPFAM" id="SSF56300">
    <property type="entry name" value="Metallo-dependent phosphatases"/>
    <property type="match status" value="1"/>
</dbReference>
<evidence type="ECO:0000256" key="8">
    <source>
        <dbReference type="ARBA" id="ARBA00022801"/>
    </source>
</evidence>
<evidence type="ECO:0000256" key="7">
    <source>
        <dbReference type="ARBA" id="ARBA00022723"/>
    </source>
</evidence>
<proteinExistence type="inferred from homology"/>
<evidence type="ECO:0000313" key="17">
    <source>
        <dbReference type="RefSeq" id="XP_022321078.1"/>
    </source>
</evidence>
<dbReference type="RefSeq" id="XP_022321078.1">
    <property type="nucleotide sequence ID" value="XM_022465370.1"/>
</dbReference>
<feature type="region of interest" description="Disordered" evidence="13">
    <location>
        <begin position="449"/>
        <end position="560"/>
    </location>
</feature>
<evidence type="ECO:0000256" key="13">
    <source>
        <dbReference type="SAM" id="MobiDB-lite"/>
    </source>
</evidence>
<dbReference type="InterPro" id="IPR004843">
    <property type="entry name" value="Calcineurin-like_PHP"/>
</dbReference>
<feature type="domain" description="Lariat debranching enzyme C-terminal" evidence="14">
    <location>
        <begin position="235"/>
        <end position="378"/>
    </location>
</feature>
<protein>
    <submittedName>
        <fullName evidence="16 17">Lariat debranching enzyme A-like</fullName>
    </submittedName>
</protein>
<feature type="compositionally biased region" description="Basic and acidic residues" evidence="13">
    <location>
        <begin position="617"/>
        <end position="632"/>
    </location>
</feature>
<evidence type="ECO:0000313" key="16">
    <source>
        <dbReference type="RefSeq" id="XP_022321077.1"/>
    </source>
</evidence>
<evidence type="ECO:0000256" key="4">
    <source>
        <dbReference type="ARBA" id="ARBA00004123"/>
    </source>
</evidence>
<keyword evidence="8" id="KW-0378">Hydrolase</keyword>
<dbReference type="KEGG" id="cvn:111123200"/>
<evidence type="ECO:0000256" key="6">
    <source>
        <dbReference type="ARBA" id="ARBA00022664"/>
    </source>
</evidence>
<gene>
    <name evidence="16 17" type="primary">LOC111123200</name>
</gene>
<feature type="compositionally biased region" description="Low complexity" evidence="13">
    <location>
        <begin position="481"/>
        <end position="490"/>
    </location>
</feature>
<dbReference type="GO" id="GO:0000398">
    <property type="term" value="P:mRNA splicing, via spliceosome"/>
    <property type="evidence" value="ECO:0007669"/>
    <property type="project" value="TreeGrafter"/>
</dbReference>
<evidence type="ECO:0000259" key="14">
    <source>
        <dbReference type="SMART" id="SM01124"/>
    </source>
</evidence>
<comment type="similarity">
    <text evidence="5">Belongs to the lariat debranching enzyme family.</text>
</comment>
<dbReference type="SMART" id="SM01124">
    <property type="entry name" value="DBR1"/>
    <property type="match status" value="1"/>
</dbReference>
<keyword evidence="7" id="KW-0479">Metal-binding</keyword>
<comment type="cofactor">
    <cofactor evidence="1">
        <name>Mn(2+)</name>
        <dbReference type="ChEBI" id="CHEBI:29035"/>
    </cofactor>
</comment>
<sequence>MKIAVEGCCHGELDKIYETLEYIEKKNSVKIDLLLICGDFQAVRNVADLQCMAVPQHYQKLNTFYKYYSGEKKAPYLTVFIGGNHEASNYLQELPYGGWVAPNIYYMGYAGIIQVGGIRIGGLSGIFKGRDYNKGHYEHVPFNDETKRTVYHVRSFDVFRLKQISRPVDIFLSHDWPRGIYNYGNVNQLLRKKQYFREEVEQDRLGSPAAKDLLFHIKPDYWFAAHLHVKFPAIVQHQVSEGSQKTTKFLSLDKCLPRRKFLQVLDVPHDAEKPLKIELDPEWLVILKSTNHLINLSRMVRYMPGPGSSERWDFTVKQEDINQVLEDFGGDLSLPENFEKTAPIHNPSEPRKKCAQPSLLMNPQTTLLCTMLDITDPNAVFLGKDSHIKPEELSATESAGNVETETGEGDDENDEIEDDEETEYESEPSFVSVSGSERSFISSSNADDSFFSGNLNFSTDDQNTSYNPEEISISDEESEFSEIMAAQADAQKSDSSDEKLASPLKNVNIDSEGSSLNTSLRSSEDEKTSPIKNQFPLKKKPTSPSKVSQDQSDIDETDPELLEMLAAQKEHKNLTSGGHIELAMPNSDEELDEILKAQKLAKSAGDNESSGLLADPSENKTCGDKSTQKRNEGTGCEESPQTKRVKRRNQQLYTDADS</sequence>
<dbReference type="InterPro" id="IPR007708">
    <property type="entry name" value="DBR1_C"/>
</dbReference>
<evidence type="ECO:0000256" key="11">
    <source>
        <dbReference type="ARBA" id="ARBA00023211"/>
    </source>
</evidence>
<feature type="region of interest" description="Disordered" evidence="13">
    <location>
        <begin position="391"/>
        <end position="437"/>
    </location>
</feature>
<dbReference type="RefSeq" id="XP_022321077.1">
    <property type="nucleotide sequence ID" value="XM_022465369.1"/>
</dbReference>
<evidence type="ECO:0000256" key="9">
    <source>
        <dbReference type="ARBA" id="ARBA00022833"/>
    </source>
</evidence>
<dbReference type="FunFam" id="3.60.21.10:FF:000035">
    <property type="entry name" value="Lariat debranching enzyme"/>
    <property type="match status" value="1"/>
</dbReference>
<feature type="compositionally biased region" description="Polar residues" evidence="13">
    <location>
        <begin position="449"/>
        <end position="467"/>
    </location>
</feature>
<dbReference type="Gene3D" id="3.60.21.10">
    <property type="match status" value="1"/>
</dbReference>
<feature type="compositionally biased region" description="Acidic residues" evidence="13">
    <location>
        <begin position="405"/>
        <end position="426"/>
    </location>
</feature>
<organism evidence="15 16">
    <name type="scientific">Crassostrea virginica</name>
    <name type="common">Eastern oyster</name>
    <dbReference type="NCBI Taxonomy" id="6565"/>
    <lineage>
        <taxon>Eukaryota</taxon>
        <taxon>Metazoa</taxon>
        <taxon>Spiralia</taxon>
        <taxon>Lophotrochozoa</taxon>
        <taxon>Mollusca</taxon>
        <taxon>Bivalvia</taxon>
        <taxon>Autobranchia</taxon>
        <taxon>Pteriomorphia</taxon>
        <taxon>Ostreida</taxon>
        <taxon>Ostreoidea</taxon>
        <taxon>Ostreidae</taxon>
        <taxon>Crassostrea</taxon>
    </lineage>
</organism>
<keyword evidence="9" id="KW-0862">Zinc</keyword>
<comment type="cofactor">
    <cofactor evidence="2">
        <name>Zn(2+)</name>
        <dbReference type="ChEBI" id="CHEBI:29105"/>
    </cofactor>
</comment>
<feature type="region of interest" description="Disordered" evidence="13">
    <location>
        <begin position="601"/>
        <end position="658"/>
    </location>
</feature>
<evidence type="ECO:0000256" key="10">
    <source>
        <dbReference type="ARBA" id="ARBA00023004"/>
    </source>
</evidence>
<evidence type="ECO:0000256" key="3">
    <source>
        <dbReference type="ARBA" id="ARBA00001954"/>
    </source>
</evidence>
<evidence type="ECO:0000256" key="1">
    <source>
        <dbReference type="ARBA" id="ARBA00001936"/>
    </source>
</evidence>
<evidence type="ECO:0000256" key="12">
    <source>
        <dbReference type="ARBA" id="ARBA00023242"/>
    </source>
</evidence>
<feature type="compositionally biased region" description="Polar residues" evidence="13">
    <location>
        <begin position="508"/>
        <end position="521"/>
    </location>
</feature>
<feature type="compositionally biased region" description="Polar residues" evidence="13">
    <location>
        <begin position="542"/>
        <end position="551"/>
    </location>
</feature>
<reference evidence="16 17" key="1">
    <citation type="submission" date="2025-04" db="UniProtKB">
        <authorList>
            <consortium name="RefSeq"/>
        </authorList>
    </citation>
    <scope>IDENTIFICATION</scope>
    <source>
        <tissue evidence="16 17">Whole sample</tissue>
    </source>
</reference>
<keyword evidence="15" id="KW-1185">Reference proteome</keyword>
<comment type="subcellular location">
    <subcellularLocation>
        <location evidence="4">Nucleus</location>
    </subcellularLocation>
</comment>
<dbReference type="Pfam" id="PF05011">
    <property type="entry name" value="DBR1"/>
    <property type="match status" value="1"/>
</dbReference>
<keyword evidence="11" id="KW-0464">Manganese</keyword>
<dbReference type="AlphaFoldDB" id="A0A8B8CYW3"/>
<dbReference type="GO" id="GO:0008419">
    <property type="term" value="F:RNA lariat debranching enzyme activity"/>
    <property type="evidence" value="ECO:0007669"/>
    <property type="project" value="TreeGrafter"/>
</dbReference>
<evidence type="ECO:0000256" key="2">
    <source>
        <dbReference type="ARBA" id="ARBA00001947"/>
    </source>
</evidence>
<dbReference type="CDD" id="cd00844">
    <property type="entry name" value="MPP_Dbr1_N"/>
    <property type="match status" value="1"/>
</dbReference>
<evidence type="ECO:0000256" key="5">
    <source>
        <dbReference type="ARBA" id="ARBA00006045"/>
    </source>
</evidence>
<keyword evidence="12" id="KW-0539">Nucleus</keyword>
<comment type="cofactor">
    <cofactor evidence="3">
        <name>Fe(2+)</name>
        <dbReference type="ChEBI" id="CHEBI:29033"/>
    </cofactor>
</comment>
<dbReference type="InterPro" id="IPR041816">
    <property type="entry name" value="Dbr1_N"/>
</dbReference>
<keyword evidence="6" id="KW-0507">mRNA processing</keyword>
<accession>A0A8B8CYW3</accession>
<dbReference type="GO" id="GO:0005634">
    <property type="term" value="C:nucleus"/>
    <property type="evidence" value="ECO:0007669"/>
    <property type="project" value="UniProtKB-SubCell"/>
</dbReference>
<dbReference type="OrthoDB" id="407609at2759"/>
<dbReference type="InterPro" id="IPR029052">
    <property type="entry name" value="Metallo-depent_PP-like"/>
</dbReference>
<dbReference type="Pfam" id="PF00149">
    <property type="entry name" value="Metallophos"/>
    <property type="match status" value="1"/>
</dbReference>
<feature type="compositionally biased region" description="Basic and acidic residues" evidence="13">
    <location>
        <begin position="491"/>
        <end position="500"/>
    </location>
</feature>
<dbReference type="GO" id="GO:0046872">
    <property type="term" value="F:metal ion binding"/>
    <property type="evidence" value="ECO:0007669"/>
    <property type="project" value="UniProtKB-KW"/>
</dbReference>